<proteinExistence type="predicted"/>
<sequence>MMKIKNYLEKFISFLKKTYNPRYQLELVDKKTKENQLFYIFKFYGSHECIELNYEQIINNDCFLTLIHPKKLIFMEKENYSFQLANKKLFIYSEIGNNEYEIKNRYNKHTYTGDYILKNIDYFPDLDIKDATLIAYNTGLNEGRSLSKKINEEIKLHNKPKNKNIENNIINFNRLNHDSFR</sequence>
<name>A0AA95GVS3_9GAMM</name>
<gene>
    <name evidence="1" type="ORF">QE210_19835</name>
</gene>
<organism evidence="1 2">
    <name type="scientific">Arsenophonus nasoniae</name>
    <name type="common">son-killer infecting Nasonia vitripennis</name>
    <dbReference type="NCBI Taxonomy" id="638"/>
    <lineage>
        <taxon>Bacteria</taxon>
        <taxon>Pseudomonadati</taxon>
        <taxon>Pseudomonadota</taxon>
        <taxon>Gammaproteobacteria</taxon>
        <taxon>Enterobacterales</taxon>
        <taxon>Morganellaceae</taxon>
        <taxon>Arsenophonus</taxon>
    </lineage>
</organism>
<protein>
    <submittedName>
        <fullName evidence="1">Uncharacterized protein</fullName>
    </submittedName>
</protein>
<evidence type="ECO:0000313" key="2">
    <source>
        <dbReference type="Proteomes" id="UP001177595"/>
    </source>
</evidence>
<reference evidence="1" key="1">
    <citation type="submission" date="2023-04" db="EMBL/GenBank/DDBJ databases">
        <title>Genome dynamics across the evolutionary transition to endosymbiosis.</title>
        <authorList>
            <person name="Siozios S."/>
            <person name="Nadal-Jimenez P."/>
            <person name="Azagi T."/>
            <person name="Sprong H."/>
            <person name="Frost C.L."/>
            <person name="Parratt S.R."/>
            <person name="Taylor G."/>
            <person name="Brettell L."/>
            <person name="Lew K.C."/>
            <person name="Croft L."/>
            <person name="King K.C."/>
            <person name="Brockhurst M.A."/>
            <person name="Hypsa V."/>
            <person name="Novakova E."/>
            <person name="Darby A.C."/>
            <person name="Hurst G.D.D."/>
        </authorList>
    </citation>
    <scope>NUCLEOTIDE SEQUENCE</scope>
    <source>
        <strain evidence="1">APv</strain>
        <plasmid evidence="1">paPv5</plasmid>
    </source>
</reference>
<dbReference type="RefSeq" id="WP_280627000.1">
    <property type="nucleotide sequence ID" value="NZ_CP123509.1"/>
</dbReference>
<evidence type="ECO:0000313" key="1">
    <source>
        <dbReference type="EMBL" id="WGM03739.1"/>
    </source>
</evidence>
<dbReference type="EMBL" id="CP123509">
    <property type="protein sequence ID" value="WGM03739.1"/>
    <property type="molecule type" value="Genomic_DNA"/>
</dbReference>
<keyword evidence="1" id="KW-0614">Plasmid</keyword>
<geneLocation type="plasmid" evidence="1 2">
    <name>paPv5</name>
</geneLocation>
<accession>A0AA95GVS3</accession>
<dbReference type="AlphaFoldDB" id="A0AA95GVS3"/>
<dbReference type="Proteomes" id="UP001177595">
    <property type="component" value="Plasmid paPv5"/>
</dbReference>